<dbReference type="RefSeq" id="WP_147498902.1">
    <property type="nucleotide sequence ID" value="NZ_VOAV01000018.1"/>
</dbReference>
<protein>
    <submittedName>
        <fullName evidence="2">Uncharacterized protein</fullName>
    </submittedName>
</protein>
<evidence type="ECO:0000313" key="2">
    <source>
        <dbReference type="EMBL" id="TWO29230.1"/>
    </source>
</evidence>
<keyword evidence="3" id="KW-1185">Reference proteome</keyword>
<keyword evidence="1" id="KW-0812">Transmembrane</keyword>
<keyword evidence="1" id="KW-0472">Membrane</keyword>
<proteinExistence type="predicted"/>
<evidence type="ECO:0000256" key="1">
    <source>
        <dbReference type="SAM" id="Phobius"/>
    </source>
</evidence>
<sequence>MSDKNAKKFIFISLLYPLPFVVIILGLIYIYDPFQIFHKPYFREATFFTDMRKQALGIIKHYKFDSYIIGTSMLENTDPKEATNKLSSDGKWINITLIASSFNERAVVLDYIFQNQNPKHIIYSLDGSHIVNRLNIRTLDWDFLYDNNLYNDIKLYINSKFMICALQFSDDERCVGNIDDIYQITNWDRGHKKIFGGFDNWIKHKNNNQVNQTLIDIKNGNIKNIDNQDIIGNIDILAQQDYLHKYLIRFFRDYPNTKFSIIIPTYSRLFYRMSNTRSLHDDNSKYFYTWEKSLRYFITQSSSYKNVKVYGFDDLDYADDIANYKDLIHYNTNLNSIQLDAIKNQTNILTPKNIDKYLATMEQKIKSYDIEPFIKALENVEIEQIKQ</sequence>
<dbReference type="Proteomes" id="UP000321599">
    <property type="component" value="Unassembled WGS sequence"/>
</dbReference>
<comment type="caution">
    <text evidence="2">The sequence shown here is derived from an EMBL/GenBank/DDBJ whole genome shotgun (WGS) entry which is preliminary data.</text>
</comment>
<gene>
    <name evidence="2" type="ORF">XK09_04530</name>
</gene>
<reference evidence="2 3" key="1">
    <citation type="submission" date="2019-07" db="EMBL/GenBank/DDBJ databases">
        <title>Rapid identification of Enteric Bacteria from Whole Genome Sequences (WGS) using Average Nucleotide Identity (ANI).</title>
        <authorList>
            <person name="Lane C."/>
        </authorList>
    </citation>
    <scope>NUCLEOTIDE SEQUENCE [LARGE SCALE GENOMIC DNA]</scope>
    <source>
        <strain evidence="2 3">2013D-9588</strain>
    </source>
</reference>
<evidence type="ECO:0000313" key="3">
    <source>
        <dbReference type="Proteomes" id="UP000321599"/>
    </source>
</evidence>
<feature type="transmembrane region" description="Helical" evidence="1">
    <location>
        <begin position="9"/>
        <end position="31"/>
    </location>
</feature>
<accession>A0ABY3G8D1</accession>
<name>A0ABY3G8D1_9BACT</name>
<keyword evidence="1" id="KW-1133">Transmembrane helix</keyword>
<organism evidence="2 3">
    <name type="scientific">Campylobacter lanienae</name>
    <dbReference type="NCBI Taxonomy" id="75658"/>
    <lineage>
        <taxon>Bacteria</taxon>
        <taxon>Pseudomonadati</taxon>
        <taxon>Campylobacterota</taxon>
        <taxon>Epsilonproteobacteria</taxon>
        <taxon>Campylobacterales</taxon>
        <taxon>Campylobacteraceae</taxon>
        <taxon>Campylobacter</taxon>
    </lineage>
</organism>
<dbReference type="EMBL" id="VOAV01000018">
    <property type="protein sequence ID" value="TWO29230.1"/>
    <property type="molecule type" value="Genomic_DNA"/>
</dbReference>